<dbReference type="GO" id="GO:0005886">
    <property type="term" value="C:plasma membrane"/>
    <property type="evidence" value="ECO:0007669"/>
    <property type="project" value="UniProtKB-SubCell"/>
</dbReference>
<dbReference type="InterPro" id="IPR055348">
    <property type="entry name" value="DctQ"/>
</dbReference>
<feature type="transmembrane region" description="Helical" evidence="9">
    <location>
        <begin position="122"/>
        <end position="146"/>
    </location>
</feature>
<evidence type="ECO:0000256" key="9">
    <source>
        <dbReference type="RuleBase" id="RU369079"/>
    </source>
</evidence>
<keyword evidence="4 9" id="KW-0997">Cell inner membrane</keyword>
<sequence>MQQFIKICSEINKYLSCVLLLVMVAFVAGNTFLRYFFSSGIIMTEELVRYLFMWGVYLGVVSVWYSRSHIRVTTVLDRVGPRGRVIGDLLIEAFSAVILAVLCYGSVQYYFDTTTVGQVTGIPYSVMILAVLVGTFCCIVISIGHIKEDFELLKLSHEELLRREQEAQARLEQGGN</sequence>
<evidence type="ECO:0000256" key="1">
    <source>
        <dbReference type="ARBA" id="ARBA00004429"/>
    </source>
</evidence>
<evidence type="ECO:0000313" key="11">
    <source>
        <dbReference type="EMBL" id="MBO8415049.1"/>
    </source>
</evidence>
<evidence type="ECO:0000256" key="2">
    <source>
        <dbReference type="ARBA" id="ARBA00022448"/>
    </source>
</evidence>
<comment type="function">
    <text evidence="9">Part of the tripartite ATP-independent periplasmic (TRAP) transport system.</text>
</comment>
<keyword evidence="6 9" id="KW-1133">Transmembrane helix</keyword>
<protein>
    <recommendedName>
        <fullName evidence="9">TRAP transporter small permease protein</fullName>
    </recommendedName>
</protein>
<comment type="subunit">
    <text evidence="9">The complex comprises the extracytoplasmic solute receptor protein and the two transmembrane proteins.</text>
</comment>
<proteinExistence type="inferred from homology"/>
<feature type="transmembrane region" description="Helical" evidence="9">
    <location>
        <begin position="47"/>
        <end position="65"/>
    </location>
</feature>
<evidence type="ECO:0000313" key="12">
    <source>
        <dbReference type="Proteomes" id="UP000823631"/>
    </source>
</evidence>
<comment type="subcellular location">
    <subcellularLocation>
        <location evidence="1 9">Cell inner membrane</location>
        <topology evidence="1 9">Multi-pass membrane protein</topology>
    </subcellularLocation>
</comment>
<comment type="caution">
    <text evidence="11">The sequence shown here is derived from an EMBL/GenBank/DDBJ whole genome shotgun (WGS) entry which is preliminary data.</text>
</comment>
<evidence type="ECO:0000256" key="5">
    <source>
        <dbReference type="ARBA" id="ARBA00022692"/>
    </source>
</evidence>
<evidence type="ECO:0000256" key="3">
    <source>
        <dbReference type="ARBA" id="ARBA00022475"/>
    </source>
</evidence>
<feature type="transmembrane region" description="Helical" evidence="9">
    <location>
        <begin position="12"/>
        <end position="35"/>
    </location>
</feature>
<name>A0A9D9DB03_9GAMM</name>
<feature type="transmembrane region" description="Helical" evidence="9">
    <location>
        <begin position="85"/>
        <end position="110"/>
    </location>
</feature>
<reference evidence="11" key="1">
    <citation type="submission" date="2020-10" db="EMBL/GenBank/DDBJ databases">
        <authorList>
            <person name="Gilroy R."/>
        </authorList>
    </citation>
    <scope>NUCLEOTIDE SEQUENCE</scope>
    <source>
        <strain evidence="11">17213</strain>
    </source>
</reference>
<keyword evidence="5 9" id="KW-0812">Transmembrane</keyword>
<keyword evidence="3" id="KW-1003">Cell membrane</keyword>
<comment type="similarity">
    <text evidence="8 9">Belongs to the TRAP transporter small permease family.</text>
</comment>
<dbReference type="EMBL" id="JADINH010000025">
    <property type="protein sequence ID" value="MBO8415049.1"/>
    <property type="molecule type" value="Genomic_DNA"/>
</dbReference>
<evidence type="ECO:0000256" key="6">
    <source>
        <dbReference type="ARBA" id="ARBA00022989"/>
    </source>
</evidence>
<feature type="domain" description="Tripartite ATP-independent periplasmic transporters DctQ component" evidence="10">
    <location>
        <begin position="23"/>
        <end position="150"/>
    </location>
</feature>
<dbReference type="Proteomes" id="UP000823631">
    <property type="component" value="Unassembled WGS sequence"/>
</dbReference>
<evidence type="ECO:0000259" key="10">
    <source>
        <dbReference type="Pfam" id="PF04290"/>
    </source>
</evidence>
<dbReference type="AlphaFoldDB" id="A0A9D9DB03"/>
<keyword evidence="2 9" id="KW-0813">Transport</keyword>
<dbReference type="GO" id="GO:0022857">
    <property type="term" value="F:transmembrane transporter activity"/>
    <property type="evidence" value="ECO:0007669"/>
    <property type="project" value="UniProtKB-UniRule"/>
</dbReference>
<evidence type="ECO:0000256" key="7">
    <source>
        <dbReference type="ARBA" id="ARBA00023136"/>
    </source>
</evidence>
<evidence type="ECO:0000256" key="8">
    <source>
        <dbReference type="ARBA" id="ARBA00038436"/>
    </source>
</evidence>
<accession>A0A9D9DB03</accession>
<dbReference type="InterPro" id="IPR007387">
    <property type="entry name" value="TRAP_DctQ"/>
</dbReference>
<keyword evidence="7 9" id="KW-0472">Membrane</keyword>
<gene>
    <name evidence="11" type="ORF">IAB19_01545</name>
</gene>
<dbReference type="PANTHER" id="PTHR35011">
    <property type="entry name" value="2,3-DIKETO-L-GULONATE TRAP TRANSPORTER SMALL PERMEASE PROTEIN YIAM"/>
    <property type="match status" value="1"/>
</dbReference>
<evidence type="ECO:0000256" key="4">
    <source>
        <dbReference type="ARBA" id="ARBA00022519"/>
    </source>
</evidence>
<reference evidence="11" key="2">
    <citation type="journal article" date="2021" name="PeerJ">
        <title>Extensive microbial diversity within the chicken gut microbiome revealed by metagenomics and culture.</title>
        <authorList>
            <person name="Gilroy R."/>
            <person name="Ravi A."/>
            <person name="Getino M."/>
            <person name="Pursley I."/>
            <person name="Horton D.L."/>
            <person name="Alikhan N.F."/>
            <person name="Baker D."/>
            <person name="Gharbi K."/>
            <person name="Hall N."/>
            <person name="Watson M."/>
            <person name="Adriaenssens E.M."/>
            <person name="Foster-Nyarko E."/>
            <person name="Jarju S."/>
            <person name="Secka A."/>
            <person name="Antonio M."/>
            <person name="Oren A."/>
            <person name="Chaudhuri R.R."/>
            <person name="La Ragione R."/>
            <person name="Hildebrand F."/>
            <person name="Pallen M.J."/>
        </authorList>
    </citation>
    <scope>NUCLEOTIDE SEQUENCE</scope>
    <source>
        <strain evidence="11">17213</strain>
    </source>
</reference>
<organism evidence="11 12">
    <name type="scientific">Candidatus Avisuccinivibrio stercorigallinarum</name>
    <dbReference type="NCBI Taxonomy" id="2840704"/>
    <lineage>
        <taxon>Bacteria</taxon>
        <taxon>Pseudomonadati</taxon>
        <taxon>Pseudomonadota</taxon>
        <taxon>Gammaproteobacteria</taxon>
        <taxon>Aeromonadales</taxon>
        <taxon>Succinivibrionaceae</taxon>
        <taxon>Succinivibrionaceae incertae sedis</taxon>
        <taxon>Candidatus Avisuccinivibrio</taxon>
    </lineage>
</organism>
<dbReference type="Pfam" id="PF04290">
    <property type="entry name" value="DctQ"/>
    <property type="match status" value="1"/>
</dbReference>